<evidence type="ECO:0000256" key="5">
    <source>
        <dbReference type="ARBA" id="ARBA00048791"/>
    </source>
</evidence>
<comment type="catalytic activity">
    <reaction evidence="5 7">
        <text>2-deoxy-D-ribose 5-phosphate = D-glyceraldehyde 3-phosphate + acetaldehyde</text>
        <dbReference type="Rhea" id="RHEA:12821"/>
        <dbReference type="ChEBI" id="CHEBI:15343"/>
        <dbReference type="ChEBI" id="CHEBI:59776"/>
        <dbReference type="ChEBI" id="CHEBI:62877"/>
        <dbReference type="EC" id="4.1.2.4"/>
    </reaction>
</comment>
<dbReference type="SUPFAM" id="SSF51569">
    <property type="entry name" value="Aldolase"/>
    <property type="match status" value="1"/>
</dbReference>
<evidence type="ECO:0000256" key="7">
    <source>
        <dbReference type="HAMAP-Rule" id="MF_00114"/>
    </source>
</evidence>
<evidence type="ECO:0000256" key="2">
    <source>
        <dbReference type="ARBA" id="ARBA00022490"/>
    </source>
</evidence>
<dbReference type="Proteomes" id="UP000886381">
    <property type="component" value="Unassembled WGS sequence"/>
</dbReference>
<dbReference type="HAMAP" id="MF_00114">
    <property type="entry name" value="DeoC_type1"/>
    <property type="match status" value="1"/>
</dbReference>
<dbReference type="Gene3D" id="3.20.20.70">
    <property type="entry name" value="Aldolase class I"/>
    <property type="match status" value="1"/>
</dbReference>
<dbReference type="PIRSF" id="PIRSF001357">
    <property type="entry name" value="DeoC"/>
    <property type="match status" value="1"/>
</dbReference>
<keyword evidence="4 7" id="KW-0704">Schiff base</keyword>
<keyword evidence="2 7" id="KW-0963">Cytoplasm</keyword>
<feature type="active site" description="Schiff-base intermediate with acetaldehyde" evidence="7">
    <location>
        <position position="174"/>
    </location>
</feature>
<dbReference type="NCBIfam" id="TIGR00126">
    <property type="entry name" value="deoC"/>
    <property type="match status" value="1"/>
</dbReference>
<dbReference type="InterPro" id="IPR028581">
    <property type="entry name" value="DeoC_typeI"/>
</dbReference>
<dbReference type="GO" id="GO:0009264">
    <property type="term" value="P:deoxyribonucleotide catabolic process"/>
    <property type="evidence" value="ECO:0007669"/>
    <property type="project" value="UniProtKB-UniRule"/>
</dbReference>
<dbReference type="InterPro" id="IPR002915">
    <property type="entry name" value="DeoC/FbaB/LacD_aldolase"/>
</dbReference>
<evidence type="ECO:0000256" key="1">
    <source>
        <dbReference type="ARBA" id="ARBA00010936"/>
    </source>
</evidence>
<evidence type="ECO:0000256" key="3">
    <source>
        <dbReference type="ARBA" id="ARBA00023239"/>
    </source>
</evidence>
<dbReference type="GO" id="GO:0016052">
    <property type="term" value="P:carbohydrate catabolic process"/>
    <property type="evidence" value="ECO:0007669"/>
    <property type="project" value="TreeGrafter"/>
</dbReference>
<dbReference type="FunFam" id="3.20.20.70:FF:000044">
    <property type="entry name" value="Deoxyribose-phosphate aldolase"/>
    <property type="match status" value="1"/>
</dbReference>
<name>A0A7V0Q625_UNCW3</name>
<reference evidence="8" key="1">
    <citation type="journal article" date="2020" name="mSystems">
        <title>Genome- and Community-Level Interaction Insights into Carbon Utilization and Element Cycling Functions of Hydrothermarchaeota in Hydrothermal Sediment.</title>
        <authorList>
            <person name="Zhou Z."/>
            <person name="Liu Y."/>
            <person name="Xu W."/>
            <person name="Pan J."/>
            <person name="Luo Z.H."/>
            <person name="Li M."/>
        </authorList>
    </citation>
    <scope>NUCLEOTIDE SEQUENCE [LARGE SCALE GENOMIC DNA]</scope>
    <source>
        <strain evidence="8">HyVt-28</strain>
    </source>
</reference>
<dbReference type="InterPro" id="IPR011343">
    <property type="entry name" value="DeoC"/>
</dbReference>
<feature type="active site" description="Proton donor/acceptor" evidence="7">
    <location>
        <position position="112"/>
    </location>
</feature>
<evidence type="ECO:0000313" key="8">
    <source>
        <dbReference type="EMBL" id="HDL59875.1"/>
    </source>
</evidence>
<protein>
    <recommendedName>
        <fullName evidence="7">Deoxyribose-phosphate aldolase</fullName>
        <shortName evidence="7">DERA</shortName>
        <ecNumber evidence="7">4.1.2.4</ecNumber>
    </recommendedName>
    <alternativeName>
        <fullName evidence="7">2-deoxy-D-ribose 5-phosphate aldolase</fullName>
    </alternativeName>
    <alternativeName>
        <fullName evidence="7">Phosphodeoxyriboaldolase</fullName>
        <shortName evidence="7">Deoxyriboaldolase</shortName>
    </alternativeName>
</protein>
<feature type="active site" description="Proton donor/acceptor" evidence="7">
    <location>
        <position position="203"/>
    </location>
</feature>
<comment type="subcellular location">
    <subcellularLocation>
        <location evidence="7">Cytoplasm</location>
    </subcellularLocation>
</comment>
<comment type="similarity">
    <text evidence="1 7">Belongs to the DeoC/FbaB aldolase family. DeoC type 1 subfamily.</text>
</comment>
<dbReference type="PANTHER" id="PTHR10889:SF1">
    <property type="entry name" value="DEOXYRIBOSE-PHOSPHATE ALDOLASE"/>
    <property type="match status" value="1"/>
</dbReference>
<dbReference type="CDD" id="cd00959">
    <property type="entry name" value="DeoC"/>
    <property type="match status" value="1"/>
</dbReference>
<dbReference type="EC" id="4.1.2.4" evidence="7"/>
<dbReference type="GO" id="GO:0006018">
    <property type="term" value="P:2-deoxyribose 1-phosphate catabolic process"/>
    <property type="evidence" value="ECO:0007669"/>
    <property type="project" value="UniProtKB-UniRule"/>
</dbReference>
<comment type="pathway">
    <text evidence="7">Carbohydrate degradation; 2-deoxy-D-ribose 1-phosphate degradation; D-glyceraldehyde 3-phosphate and acetaldehyde from 2-deoxy-alpha-D-ribose 1-phosphate: step 2/2.</text>
</comment>
<dbReference type="PANTHER" id="PTHR10889">
    <property type="entry name" value="DEOXYRIBOSE-PHOSPHATE ALDOLASE"/>
    <property type="match status" value="1"/>
</dbReference>
<dbReference type="InterPro" id="IPR013785">
    <property type="entry name" value="Aldolase_TIM"/>
</dbReference>
<evidence type="ECO:0000256" key="4">
    <source>
        <dbReference type="ARBA" id="ARBA00023270"/>
    </source>
</evidence>
<gene>
    <name evidence="7 8" type="primary">deoC</name>
    <name evidence="8" type="ORF">ENH14_00290</name>
</gene>
<keyword evidence="3 7" id="KW-0456">Lyase</keyword>
<comment type="caution">
    <text evidence="8">The sequence shown here is derived from an EMBL/GenBank/DDBJ whole genome shotgun (WGS) entry which is preliminary data.</text>
</comment>
<dbReference type="UniPathway" id="UPA00002">
    <property type="reaction ID" value="UER00468"/>
</dbReference>
<comment type="function">
    <text evidence="6 7">Catalyzes a reversible aldol reaction between acetaldehyde and D-glyceraldehyde 3-phosphate to generate 2-deoxy-D-ribose 5-phosphate.</text>
</comment>
<dbReference type="AlphaFoldDB" id="A0A7V0Q625"/>
<organism evidence="8">
    <name type="scientific">candidate division WOR-3 bacterium</name>
    <dbReference type="NCBI Taxonomy" id="2052148"/>
    <lineage>
        <taxon>Bacteria</taxon>
        <taxon>Bacteria division WOR-3</taxon>
    </lineage>
</organism>
<dbReference type="EMBL" id="DRDR01000014">
    <property type="protein sequence ID" value="HDL59875.1"/>
    <property type="molecule type" value="Genomic_DNA"/>
</dbReference>
<dbReference type="GO" id="GO:0005737">
    <property type="term" value="C:cytoplasm"/>
    <property type="evidence" value="ECO:0007669"/>
    <property type="project" value="UniProtKB-SubCell"/>
</dbReference>
<accession>A0A7V0Q625</accession>
<proteinExistence type="inferred from homology"/>
<sequence length="236" mass="25879">MNFEELKLRAKEIEQGNYQIISRDEVATLIDHTNLKPTSTPRDIENLIEEAIRHRFKTICINPCYVRLAAQKLEGSRIEVCTVIGFPLGQNTTEIKIRETERALEDGASEFDMVLNVGKLKAGDYEYVKNEIAAIKKIVGDKILKVIIETAYLEDTEKVKATELIIEAGADFVKTSTGFGPGGATVYDVLILSAVTQGKIGVKAAGGIRSYEDALKMITAGATRIGASRSVQIVTE</sequence>
<evidence type="ECO:0000256" key="6">
    <source>
        <dbReference type="ARBA" id="ARBA00056337"/>
    </source>
</evidence>
<dbReference type="GO" id="GO:0004139">
    <property type="term" value="F:deoxyribose-phosphate aldolase activity"/>
    <property type="evidence" value="ECO:0007669"/>
    <property type="project" value="UniProtKB-UniRule"/>
</dbReference>
<dbReference type="SMART" id="SM01133">
    <property type="entry name" value="DeoC"/>
    <property type="match status" value="1"/>
</dbReference>
<dbReference type="Pfam" id="PF01791">
    <property type="entry name" value="DeoC"/>
    <property type="match status" value="1"/>
</dbReference>